<accession>A0A921FCW6</accession>
<evidence type="ECO:0000313" key="2">
    <source>
        <dbReference type="Proteomes" id="UP000718012"/>
    </source>
</evidence>
<organism evidence="1 2">
    <name type="scientific">Phocaeicola coprocola</name>
    <dbReference type="NCBI Taxonomy" id="310298"/>
    <lineage>
        <taxon>Bacteria</taxon>
        <taxon>Pseudomonadati</taxon>
        <taxon>Bacteroidota</taxon>
        <taxon>Bacteroidia</taxon>
        <taxon>Bacteroidales</taxon>
        <taxon>Bacteroidaceae</taxon>
        <taxon>Phocaeicola</taxon>
    </lineage>
</organism>
<gene>
    <name evidence="1" type="ORF">K8U81_00180</name>
</gene>
<evidence type="ECO:0000313" key="1">
    <source>
        <dbReference type="EMBL" id="HJF06599.1"/>
    </source>
</evidence>
<reference evidence="1" key="2">
    <citation type="submission" date="2021-09" db="EMBL/GenBank/DDBJ databases">
        <authorList>
            <person name="Gilroy R."/>
        </authorList>
    </citation>
    <scope>NUCLEOTIDE SEQUENCE</scope>
    <source>
        <strain evidence="1">CHK165-8395</strain>
    </source>
</reference>
<dbReference type="Proteomes" id="UP000718012">
    <property type="component" value="Unassembled WGS sequence"/>
</dbReference>
<dbReference type="EMBL" id="DYXD01000007">
    <property type="protein sequence ID" value="HJF06599.1"/>
    <property type="molecule type" value="Genomic_DNA"/>
</dbReference>
<reference evidence="1" key="1">
    <citation type="journal article" date="2021" name="PeerJ">
        <title>Extensive microbial diversity within the chicken gut microbiome revealed by metagenomics and culture.</title>
        <authorList>
            <person name="Gilroy R."/>
            <person name="Ravi A."/>
            <person name="Getino M."/>
            <person name="Pursley I."/>
            <person name="Horton D.L."/>
            <person name="Alikhan N.F."/>
            <person name="Baker D."/>
            <person name="Gharbi K."/>
            <person name="Hall N."/>
            <person name="Watson M."/>
            <person name="Adriaenssens E.M."/>
            <person name="Foster-Nyarko E."/>
            <person name="Jarju S."/>
            <person name="Secka A."/>
            <person name="Antonio M."/>
            <person name="Oren A."/>
            <person name="Chaudhuri R.R."/>
            <person name="La Ragione R."/>
            <person name="Hildebrand F."/>
            <person name="Pallen M.J."/>
        </authorList>
    </citation>
    <scope>NUCLEOTIDE SEQUENCE</scope>
    <source>
        <strain evidence="1">CHK165-8395</strain>
    </source>
</reference>
<name>A0A921FCW6_9BACT</name>
<proteinExistence type="predicted"/>
<sequence>MIKFDKIKLISRLEYAEIIDISQFTSITKYENLLYYKYTQSKPYNLNITVDNEHQELVLEFTGKVLLERYRELINIETISYCLENINRLNIIKLNTHQIIIDSQVCLCDATKDIIIDTDIKDMIAQIKTMISSYDKWKYKPYSGGIDISNCAKTKRHKKRIIIYDKYEEMKMATNREFLKTISNGEEMLNSFKNVKRFELNINTMEQIRTLLEIKDNSLLSVLNSTANPILTIINKILIEKSLISNKDITIDELPRQALLEKYEYDLGKIEMVIRQHSAKTTSIKKAMQPYKNLIRKLESLENTAIDFRALVA</sequence>
<dbReference type="AlphaFoldDB" id="A0A921FCW6"/>
<protein>
    <submittedName>
        <fullName evidence="1">Uncharacterized protein</fullName>
    </submittedName>
</protein>
<comment type="caution">
    <text evidence="1">The sequence shown here is derived from an EMBL/GenBank/DDBJ whole genome shotgun (WGS) entry which is preliminary data.</text>
</comment>